<comment type="caution">
    <text evidence="1">The sequence shown here is derived from an EMBL/GenBank/DDBJ whole genome shotgun (WGS) entry which is preliminary data.</text>
</comment>
<protein>
    <submittedName>
        <fullName evidence="1">Uncharacterized protein</fullName>
    </submittedName>
</protein>
<name>A0A0R2NWX2_9LACO</name>
<dbReference type="AlphaFoldDB" id="A0A0R2NWX2"/>
<evidence type="ECO:0000313" key="1">
    <source>
        <dbReference type="EMBL" id="KRO28163.1"/>
    </source>
</evidence>
<gene>
    <name evidence="1" type="ORF">DY78_GL002600</name>
</gene>
<dbReference type="Proteomes" id="UP000050920">
    <property type="component" value="Unassembled WGS sequence"/>
</dbReference>
<accession>A0A0R2NWX2</accession>
<keyword evidence="2" id="KW-1185">Reference proteome</keyword>
<dbReference type="EMBL" id="AYGX02000051">
    <property type="protein sequence ID" value="KRO28163.1"/>
    <property type="molecule type" value="Genomic_DNA"/>
</dbReference>
<organism evidence="1 2">
    <name type="scientific">Lactiplantibacillus fabifermentans DSM 21115</name>
    <dbReference type="NCBI Taxonomy" id="1413187"/>
    <lineage>
        <taxon>Bacteria</taxon>
        <taxon>Bacillati</taxon>
        <taxon>Bacillota</taxon>
        <taxon>Bacilli</taxon>
        <taxon>Lactobacillales</taxon>
        <taxon>Lactobacillaceae</taxon>
        <taxon>Lactiplantibacillus</taxon>
    </lineage>
</organism>
<sequence>MSRQRYLRGSWRSPATGLAHSQLTKFKRDSYSNSLNSRQPKGGGYLGYLNDWTIFAVGQ</sequence>
<reference evidence="1 2" key="1">
    <citation type="journal article" date="2015" name="Genome Announc.">
        <title>Expanding the biotechnology potential of lactobacilli through comparative genomics of 213 strains and associated genera.</title>
        <authorList>
            <person name="Sun Z."/>
            <person name="Harris H.M."/>
            <person name="McCann A."/>
            <person name="Guo C."/>
            <person name="Argimon S."/>
            <person name="Zhang W."/>
            <person name="Yang X."/>
            <person name="Jeffery I.B."/>
            <person name="Cooney J.C."/>
            <person name="Kagawa T.F."/>
            <person name="Liu W."/>
            <person name="Song Y."/>
            <person name="Salvetti E."/>
            <person name="Wrobel A."/>
            <person name="Rasinkangas P."/>
            <person name="Parkhill J."/>
            <person name="Rea M.C."/>
            <person name="O'Sullivan O."/>
            <person name="Ritari J."/>
            <person name="Douillard F.P."/>
            <person name="Paul Ross R."/>
            <person name="Yang R."/>
            <person name="Briner A.E."/>
            <person name="Felis G.E."/>
            <person name="de Vos W.M."/>
            <person name="Barrangou R."/>
            <person name="Klaenhammer T.R."/>
            <person name="Caufield P.W."/>
            <person name="Cui Y."/>
            <person name="Zhang H."/>
            <person name="O'Toole P.W."/>
        </authorList>
    </citation>
    <scope>NUCLEOTIDE SEQUENCE [LARGE SCALE GENOMIC DNA]</scope>
    <source>
        <strain evidence="1 2">DSM 21115</strain>
    </source>
</reference>
<evidence type="ECO:0000313" key="2">
    <source>
        <dbReference type="Proteomes" id="UP000050920"/>
    </source>
</evidence>
<proteinExistence type="predicted"/>